<evidence type="ECO:0000313" key="1">
    <source>
        <dbReference type="EMBL" id="KAF6471628.1"/>
    </source>
</evidence>
<gene>
    <name evidence="1" type="ORF">HJG59_011006</name>
</gene>
<sequence length="168" mass="18034">MNLVEIAKVELDNMPLCGKQLHMLFACHGASLTVQNLPHHVSSELLEIAFFVFGQVERAIVIVNDQEGPQEKALLNSQGNQLLGRLWTDAVEAPSCKLHFLASPGPVTMMRDGTLRLTPPTTKSFGQAATVEGIGAIGGTLPAMNCATPGAEFTPKVGGERERDVIKM</sequence>
<organism evidence="1 2">
    <name type="scientific">Molossus molossus</name>
    <name type="common">Pallas' mastiff bat</name>
    <name type="synonym">Vespertilio molossus</name>
    <dbReference type="NCBI Taxonomy" id="27622"/>
    <lineage>
        <taxon>Eukaryota</taxon>
        <taxon>Metazoa</taxon>
        <taxon>Chordata</taxon>
        <taxon>Craniata</taxon>
        <taxon>Vertebrata</taxon>
        <taxon>Euteleostomi</taxon>
        <taxon>Mammalia</taxon>
        <taxon>Eutheria</taxon>
        <taxon>Laurasiatheria</taxon>
        <taxon>Chiroptera</taxon>
        <taxon>Yangochiroptera</taxon>
        <taxon>Molossidae</taxon>
        <taxon>Molossus</taxon>
    </lineage>
</organism>
<dbReference type="EMBL" id="JACASF010000006">
    <property type="protein sequence ID" value="KAF6471628.1"/>
    <property type="molecule type" value="Genomic_DNA"/>
</dbReference>
<accession>A0A7J8HHM8</accession>
<dbReference type="Proteomes" id="UP000550707">
    <property type="component" value="Unassembled WGS sequence"/>
</dbReference>
<reference evidence="1 2" key="1">
    <citation type="journal article" date="2020" name="Nature">
        <title>Six reference-quality genomes reveal evolution of bat adaptations.</title>
        <authorList>
            <person name="Jebb D."/>
            <person name="Huang Z."/>
            <person name="Pippel M."/>
            <person name="Hughes G.M."/>
            <person name="Lavrichenko K."/>
            <person name="Devanna P."/>
            <person name="Winkler S."/>
            <person name="Jermiin L.S."/>
            <person name="Skirmuntt E.C."/>
            <person name="Katzourakis A."/>
            <person name="Burkitt-Gray L."/>
            <person name="Ray D.A."/>
            <person name="Sullivan K.A.M."/>
            <person name="Roscito J.G."/>
            <person name="Kirilenko B.M."/>
            <person name="Davalos L.M."/>
            <person name="Corthals A.P."/>
            <person name="Power M.L."/>
            <person name="Jones G."/>
            <person name="Ransome R.D."/>
            <person name="Dechmann D.K.N."/>
            <person name="Locatelli A.G."/>
            <person name="Puechmaille S.J."/>
            <person name="Fedrigo O."/>
            <person name="Jarvis E.D."/>
            <person name="Hiller M."/>
            <person name="Vernes S.C."/>
            <person name="Myers E.W."/>
            <person name="Teeling E.C."/>
        </authorList>
    </citation>
    <scope>NUCLEOTIDE SEQUENCE [LARGE SCALE GENOMIC DNA]</scope>
    <source>
        <strain evidence="1">MMolMol1</strain>
        <tissue evidence="1">Muscle</tissue>
    </source>
</reference>
<comment type="caution">
    <text evidence="1">The sequence shown here is derived from an EMBL/GenBank/DDBJ whole genome shotgun (WGS) entry which is preliminary data.</text>
</comment>
<name>A0A7J8HHM8_MOLMO</name>
<proteinExistence type="predicted"/>
<dbReference type="InParanoid" id="A0A7J8HHM8"/>
<evidence type="ECO:0000313" key="2">
    <source>
        <dbReference type="Proteomes" id="UP000550707"/>
    </source>
</evidence>
<keyword evidence="2" id="KW-1185">Reference proteome</keyword>
<protein>
    <submittedName>
        <fullName evidence="1">Uncharacterized protein</fullName>
    </submittedName>
</protein>
<dbReference type="AlphaFoldDB" id="A0A7J8HHM8"/>